<keyword evidence="1" id="KW-1133">Transmembrane helix</keyword>
<name>A0ABP5KFF5_9ACTN</name>
<proteinExistence type="predicted"/>
<keyword evidence="3" id="KW-1185">Reference proteome</keyword>
<keyword evidence="1" id="KW-0472">Membrane</keyword>
<protein>
    <submittedName>
        <fullName evidence="2">Uncharacterized protein</fullName>
    </submittedName>
</protein>
<evidence type="ECO:0000313" key="3">
    <source>
        <dbReference type="Proteomes" id="UP001500575"/>
    </source>
</evidence>
<reference evidence="3" key="1">
    <citation type="journal article" date="2019" name="Int. J. Syst. Evol. Microbiol.">
        <title>The Global Catalogue of Microorganisms (GCM) 10K type strain sequencing project: providing services to taxonomists for standard genome sequencing and annotation.</title>
        <authorList>
            <consortium name="The Broad Institute Genomics Platform"/>
            <consortium name="The Broad Institute Genome Sequencing Center for Infectious Disease"/>
            <person name="Wu L."/>
            <person name="Ma J."/>
        </authorList>
    </citation>
    <scope>NUCLEOTIDE SEQUENCE [LARGE SCALE GENOMIC DNA]</scope>
    <source>
        <strain evidence="3">JCM 16021</strain>
    </source>
</reference>
<accession>A0ABP5KFF5</accession>
<dbReference type="EMBL" id="BAAAQQ010000013">
    <property type="protein sequence ID" value="GAA2129865.1"/>
    <property type="molecule type" value="Genomic_DNA"/>
</dbReference>
<organism evidence="2 3">
    <name type="scientific">Nocardioides bigeumensis</name>
    <dbReference type="NCBI Taxonomy" id="433657"/>
    <lineage>
        <taxon>Bacteria</taxon>
        <taxon>Bacillati</taxon>
        <taxon>Actinomycetota</taxon>
        <taxon>Actinomycetes</taxon>
        <taxon>Propionibacteriales</taxon>
        <taxon>Nocardioidaceae</taxon>
        <taxon>Nocardioides</taxon>
    </lineage>
</organism>
<evidence type="ECO:0000313" key="2">
    <source>
        <dbReference type="EMBL" id="GAA2129865.1"/>
    </source>
</evidence>
<gene>
    <name evidence="2" type="ORF">GCM10009843_31880</name>
</gene>
<keyword evidence="1" id="KW-0812">Transmembrane</keyword>
<dbReference type="Proteomes" id="UP001500575">
    <property type="component" value="Unassembled WGS sequence"/>
</dbReference>
<sequence>MTSQHTPPRTTTWDNPFLEPPRKTWRIVVAVVVAVILVLGAVSAVLLSL</sequence>
<feature type="transmembrane region" description="Helical" evidence="1">
    <location>
        <begin position="25"/>
        <end position="47"/>
    </location>
</feature>
<evidence type="ECO:0000256" key="1">
    <source>
        <dbReference type="SAM" id="Phobius"/>
    </source>
</evidence>
<dbReference type="RefSeq" id="WP_344304791.1">
    <property type="nucleotide sequence ID" value="NZ_BAAAQQ010000013.1"/>
</dbReference>
<comment type="caution">
    <text evidence="2">The sequence shown here is derived from an EMBL/GenBank/DDBJ whole genome shotgun (WGS) entry which is preliminary data.</text>
</comment>